<proteinExistence type="predicted"/>
<dbReference type="Proteomes" id="UP000689195">
    <property type="component" value="Unassembled WGS sequence"/>
</dbReference>
<name>A0A8S1TXW8_9CILI</name>
<protein>
    <submittedName>
        <fullName evidence="1">Uncharacterized protein</fullName>
    </submittedName>
</protein>
<gene>
    <name evidence="1" type="ORF">PPENT_87.1.T0300293</name>
</gene>
<dbReference type="AlphaFoldDB" id="A0A8S1TXW8"/>
<evidence type="ECO:0000313" key="1">
    <source>
        <dbReference type="EMBL" id="CAD8157685.1"/>
    </source>
</evidence>
<organism evidence="1 2">
    <name type="scientific">Paramecium pentaurelia</name>
    <dbReference type="NCBI Taxonomy" id="43138"/>
    <lineage>
        <taxon>Eukaryota</taxon>
        <taxon>Sar</taxon>
        <taxon>Alveolata</taxon>
        <taxon>Ciliophora</taxon>
        <taxon>Intramacronucleata</taxon>
        <taxon>Oligohymenophorea</taxon>
        <taxon>Peniculida</taxon>
        <taxon>Parameciidae</taxon>
        <taxon>Paramecium</taxon>
    </lineage>
</organism>
<sequence length="118" mass="14451">MYNYWPHIAIYYNQIRLNIKQHFIITFDNIKQKKFHKLIIHLILILIIMEEEQTQNNFLKVKQIFTYSKTQKKMLLFYLSLMDKGTFIENQLNKQGHPQKIQILFVLLLPINFLHLFQ</sequence>
<evidence type="ECO:0000313" key="2">
    <source>
        <dbReference type="Proteomes" id="UP000689195"/>
    </source>
</evidence>
<comment type="caution">
    <text evidence="1">The sequence shown here is derived from an EMBL/GenBank/DDBJ whole genome shotgun (WGS) entry which is preliminary data.</text>
</comment>
<dbReference type="EMBL" id="CAJJDO010000030">
    <property type="protein sequence ID" value="CAD8157685.1"/>
    <property type="molecule type" value="Genomic_DNA"/>
</dbReference>
<accession>A0A8S1TXW8</accession>
<keyword evidence="2" id="KW-1185">Reference proteome</keyword>
<reference evidence="1" key="1">
    <citation type="submission" date="2021-01" db="EMBL/GenBank/DDBJ databases">
        <authorList>
            <consortium name="Genoscope - CEA"/>
            <person name="William W."/>
        </authorList>
    </citation>
    <scope>NUCLEOTIDE SEQUENCE</scope>
</reference>